<keyword evidence="4" id="KW-1185">Reference proteome</keyword>
<keyword evidence="2" id="KW-0732">Signal</keyword>
<evidence type="ECO:0000313" key="3">
    <source>
        <dbReference type="EMBL" id="KAF8452572.1"/>
    </source>
</evidence>
<accession>A0AAD4GMC3</accession>
<protein>
    <recommendedName>
        <fullName evidence="5">Secreted protein</fullName>
    </recommendedName>
</protein>
<evidence type="ECO:0000256" key="2">
    <source>
        <dbReference type="SAM" id="SignalP"/>
    </source>
</evidence>
<proteinExistence type="predicted"/>
<reference evidence="3" key="2">
    <citation type="journal article" date="2020" name="Nat. Commun.">
        <title>Large-scale genome sequencing of mycorrhizal fungi provides insights into the early evolution of symbiotic traits.</title>
        <authorList>
            <person name="Miyauchi S."/>
            <person name="Kiss E."/>
            <person name="Kuo A."/>
            <person name="Drula E."/>
            <person name="Kohler A."/>
            <person name="Sanchez-Garcia M."/>
            <person name="Morin E."/>
            <person name="Andreopoulos B."/>
            <person name="Barry K.W."/>
            <person name="Bonito G."/>
            <person name="Buee M."/>
            <person name="Carver A."/>
            <person name="Chen C."/>
            <person name="Cichocki N."/>
            <person name="Clum A."/>
            <person name="Culley D."/>
            <person name="Crous P.W."/>
            <person name="Fauchery L."/>
            <person name="Girlanda M."/>
            <person name="Hayes R.D."/>
            <person name="Keri Z."/>
            <person name="LaButti K."/>
            <person name="Lipzen A."/>
            <person name="Lombard V."/>
            <person name="Magnuson J."/>
            <person name="Maillard F."/>
            <person name="Murat C."/>
            <person name="Nolan M."/>
            <person name="Ohm R.A."/>
            <person name="Pangilinan J."/>
            <person name="Pereira M.F."/>
            <person name="Perotto S."/>
            <person name="Peter M."/>
            <person name="Pfister S."/>
            <person name="Riley R."/>
            <person name="Sitrit Y."/>
            <person name="Stielow J.B."/>
            <person name="Szollosi G."/>
            <person name="Zifcakova L."/>
            <person name="Stursova M."/>
            <person name="Spatafora J.W."/>
            <person name="Tedersoo L."/>
            <person name="Vaario L.M."/>
            <person name="Yamada A."/>
            <person name="Yan M."/>
            <person name="Wang P."/>
            <person name="Xu J."/>
            <person name="Bruns T."/>
            <person name="Baldrian P."/>
            <person name="Vilgalys R."/>
            <person name="Dunand C."/>
            <person name="Henrissat B."/>
            <person name="Grigoriev I.V."/>
            <person name="Hibbett D."/>
            <person name="Nagy L.G."/>
            <person name="Martin F.M."/>
        </authorList>
    </citation>
    <scope>NUCLEOTIDE SEQUENCE</scope>
    <source>
        <strain evidence="3">BED1</strain>
    </source>
</reference>
<evidence type="ECO:0000256" key="1">
    <source>
        <dbReference type="SAM" id="MobiDB-lite"/>
    </source>
</evidence>
<feature type="compositionally biased region" description="Low complexity" evidence="1">
    <location>
        <begin position="75"/>
        <end position="84"/>
    </location>
</feature>
<comment type="caution">
    <text evidence="3">The sequence shown here is derived from an EMBL/GenBank/DDBJ whole genome shotgun (WGS) entry which is preliminary data.</text>
</comment>
<dbReference type="EMBL" id="WHUW01000001">
    <property type="protein sequence ID" value="KAF8452572.1"/>
    <property type="molecule type" value="Genomic_DNA"/>
</dbReference>
<evidence type="ECO:0000313" key="4">
    <source>
        <dbReference type="Proteomes" id="UP001194468"/>
    </source>
</evidence>
<name>A0AAD4GMC3_BOLED</name>
<sequence length="95" mass="10384">MWPSRVLTFGTPAFCVATLFQPNQNEFDCKFGCRNQETSRGLNNSAAFQVGRQSSFRLLTLSCQRHHGTFPLPTPAQTQHPAAANVGGSLSLSRS</sequence>
<organism evidence="3 4">
    <name type="scientific">Boletus edulis BED1</name>
    <dbReference type="NCBI Taxonomy" id="1328754"/>
    <lineage>
        <taxon>Eukaryota</taxon>
        <taxon>Fungi</taxon>
        <taxon>Dikarya</taxon>
        <taxon>Basidiomycota</taxon>
        <taxon>Agaricomycotina</taxon>
        <taxon>Agaricomycetes</taxon>
        <taxon>Agaricomycetidae</taxon>
        <taxon>Boletales</taxon>
        <taxon>Boletineae</taxon>
        <taxon>Boletaceae</taxon>
        <taxon>Boletoideae</taxon>
        <taxon>Boletus</taxon>
    </lineage>
</organism>
<feature type="region of interest" description="Disordered" evidence="1">
    <location>
        <begin position="71"/>
        <end position="95"/>
    </location>
</feature>
<feature type="chain" id="PRO_5042165208" description="Secreted protein" evidence="2">
    <location>
        <begin position="18"/>
        <end position="95"/>
    </location>
</feature>
<gene>
    <name evidence="3" type="ORF">L210DRAFT_3519008</name>
</gene>
<evidence type="ECO:0008006" key="5">
    <source>
        <dbReference type="Google" id="ProtNLM"/>
    </source>
</evidence>
<dbReference type="AlphaFoldDB" id="A0AAD4GMC3"/>
<dbReference type="Proteomes" id="UP001194468">
    <property type="component" value="Unassembled WGS sequence"/>
</dbReference>
<feature type="signal peptide" evidence="2">
    <location>
        <begin position="1"/>
        <end position="17"/>
    </location>
</feature>
<reference evidence="3" key="1">
    <citation type="submission" date="2019-10" db="EMBL/GenBank/DDBJ databases">
        <authorList>
            <consortium name="DOE Joint Genome Institute"/>
            <person name="Kuo A."/>
            <person name="Miyauchi S."/>
            <person name="Kiss E."/>
            <person name="Drula E."/>
            <person name="Kohler A."/>
            <person name="Sanchez-Garcia M."/>
            <person name="Andreopoulos B."/>
            <person name="Barry K.W."/>
            <person name="Bonito G."/>
            <person name="Buee M."/>
            <person name="Carver A."/>
            <person name="Chen C."/>
            <person name="Cichocki N."/>
            <person name="Clum A."/>
            <person name="Culley D."/>
            <person name="Crous P.W."/>
            <person name="Fauchery L."/>
            <person name="Girlanda M."/>
            <person name="Hayes R."/>
            <person name="Keri Z."/>
            <person name="LaButti K."/>
            <person name="Lipzen A."/>
            <person name="Lombard V."/>
            <person name="Magnuson J."/>
            <person name="Maillard F."/>
            <person name="Morin E."/>
            <person name="Murat C."/>
            <person name="Nolan M."/>
            <person name="Ohm R."/>
            <person name="Pangilinan J."/>
            <person name="Pereira M."/>
            <person name="Perotto S."/>
            <person name="Peter M."/>
            <person name="Riley R."/>
            <person name="Sitrit Y."/>
            <person name="Stielow B."/>
            <person name="Szollosi G."/>
            <person name="Zifcakova L."/>
            <person name="Stursova M."/>
            <person name="Spatafora J.W."/>
            <person name="Tedersoo L."/>
            <person name="Vaario L.-M."/>
            <person name="Yamada A."/>
            <person name="Yan M."/>
            <person name="Wang P."/>
            <person name="Xu J."/>
            <person name="Bruns T."/>
            <person name="Baldrian P."/>
            <person name="Vilgalys R."/>
            <person name="Henrissat B."/>
            <person name="Grigoriev I.V."/>
            <person name="Hibbett D."/>
            <person name="Nagy L.G."/>
            <person name="Martin F.M."/>
        </authorList>
    </citation>
    <scope>NUCLEOTIDE SEQUENCE</scope>
    <source>
        <strain evidence="3">BED1</strain>
    </source>
</reference>